<dbReference type="AlphaFoldDB" id="A0A1I4CI85"/>
<dbReference type="EC" id="1.3.5.2" evidence="11"/>
<feature type="active site" description="Nucleophile" evidence="11">
    <location>
        <position position="173"/>
    </location>
</feature>
<dbReference type="GO" id="GO:0006207">
    <property type="term" value="P:'de novo' pyrimidine nucleobase biosynthetic process"/>
    <property type="evidence" value="ECO:0007669"/>
    <property type="project" value="UniProtKB-UniRule"/>
</dbReference>
<accession>A0A1I4CI85</accession>
<comment type="cofactor">
    <cofactor evidence="11">
        <name>FMN</name>
        <dbReference type="ChEBI" id="CHEBI:58210"/>
    </cofactor>
    <text evidence="11">Binds 1 FMN per subunit.</text>
</comment>
<dbReference type="PROSITE" id="PS00911">
    <property type="entry name" value="DHODEHASE_1"/>
    <property type="match status" value="1"/>
</dbReference>
<dbReference type="UniPathway" id="UPA00070">
    <property type="reaction ID" value="UER00946"/>
</dbReference>
<feature type="binding site" evidence="11">
    <location>
        <position position="266"/>
    </location>
    <ligand>
        <name>FMN</name>
        <dbReference type="ChEBI" id="CHEBI:58210"/>
    </ligand>
</feature>
<comment type="subcellular location">
    <subcellularLocation>
        <location evidence="11">Cell membrane</location>
        <topology evidence="11">Peripheral membrane protein</topology>
    </subcellularLocation>
    <subcellularLocation>
        <location evidence="2">Membrane</location>
    </subcellularLocation>
</comment>
<comment type="catalytic activity">
    <reaction evidence="10 11">
        <text>(S)-dihydroorotate + a quinone = orotate + a quinol</text>
        <dbReference type="Rhea" id="RHEA:30187"/>
        <dbReference type="ChEBI" id="CHEBI:24646"/>
        <dbReference type="ChEBI" id="CHEBI:30839"/>
        <dbReference type="ChEBI" id="CHEBI:30864"/>
        <dbReference type="ChEBI" id="CHEBI:132124"/>
        <dbReference type="EC" id="1.3.5.2"/>
    </reaction>
</comment>
<dbReference type="OrthoDB" id="9802377at2"/>
<evidence type="ECO:0000256" key="4">
    <source>
        <dbReference type="ARBA" id="ARBA00005359"/>
    </source>
</evidence>
<evidence type="ECO:0000256" key="10">
    <source>
        <dbReference type="ARBA" id="ARBA00048639"/>
    </source>
</evidence>
<dbReference type="InterPro" id="IPR005719">
    <property type="entry name" value="Dihydroorotate_DH_2"/>
</dbReference>
<dbReference type="GO" id="GO:0044205">
    <property type="term" value="P:'de novo' UMP biosynthetic process"/>
    <property type="evidence" value="ECO:0007669"/>
    <property type="project" value="UniProtKB-UniRule"/>
</dbReference>
<feature type="binding site" evidence="11">
    <location>
        <position position="139"/>
    </location>
    <ligand>
        <name>FMN</name>
        <dbReference type="ChEBI" id="CHEBI:58210"/>
    </ligand>
</feature>
<keyword evidence="14" id="KW-1185">Reference proteome</keyword>
<dbReference type="InterPro" id="IPR050074">
    <property type="entry name" value="DHO_dehydrogenase"/>
</dbReference>
<keyword evidence="7 11" id="KW-0665">Pyrimidine biosynthesis</keyword>
<dbReference type="EMBL" id="FOSL01000013">
    <property type="protein sequence ID" value="SFK80665.1"/>
    <property type="molecule type" value="Genomic_DNA"/>
</dbReference>
<evidence type="ECO:0000256" key="6">
    <source>
        <dbReference type="ARBA" id="ARBA00022643"/>
    </source>
</evidence>
<evidence type="ECO:0000256" key="11">
    <source>
        <dbReference type="HAMAP-Rule" id="MF_00225"/>
    </source>
</evidence>
<dbReference type="NCBIfam" id="TIGR01036">
    <property type="entry name" value="pyrD_sub2"/>
    <property type="match status" value="1"/>
</dbReference>
<feature type="binding site" evidence="11">
    <location>
        <position position="243"/>
    </location>
    <ligand>
        <name>FMN</name>
        <dbReference type="ChEBI" id="CHEBI:58210"/>
    </ligand>
</feature>
<comment type="pathway">
    <text evidence="3 11">Pyrimidine metabolism; UMP biosynthesis via de novo pathway; orotate from (S)-dihydroorotate (quinone route): step 1/1.</text>
</comment>
<dbReference type="GO" id="GO:0106430">
    <property type="term" value="F:dihydroorotate dehydrogenase (quinone) activity"/>
    <property type="evidence" value="ECO:0007669"/>
    <property type="project" value="UniProtKB-EC"/>
</dbReference>
<evidence type="ECO:0000256" key="3">
    <source>
        <dbReference type="ARBA" id="ARBA00005161"/>
    </source>
</evidence>
<keyword evidence="5 11" id="KW-0285">Flavoprotein</keyword>
<comment type="subunit">
    <text evidence="11">Monomer.</text>
</comment>
<dbReference type="CDD" id="cd04738">
    <property type="entry name" value="DHOD_2_like"/>
    <property type="match status" value="1"/>
</dbReference>
<dbReference type="Gene3D" id="3.20.20.70">
    <property type="entry name" value="Aldolase class I"/>
    <property type="match status" value="1"/>
</dbReference>
<comment type="function">
    <text evidence="1 11">Catalyzes the conversion of dihydroorotate to orotate with quinone as electron acceptor.</text>
</comment>
<feature type="binding site" evidence="11">
    <location>
        <position position="170"/>
    </location>
    <ligand>
        <name>FMN</name>
        <dbReference type="ChEBI" id="CHEBI:58210"/>
    </ligand>
</feature>
<keyword evidence="11" id="KW-1003">Cell membrane</keyword>
<dbReference type="HAMAP" id="MF_00225">
    <property type="entry name" value="DHO_dh_type2"/>
    <property type="match status" value="1"/>
</dbReference>
<feature type="binding site" evidence="11">
    <location>
        <position position="85"/>
    </location>
    <ligand>
        <name>FMN</name>
        <dbReference type="ChEBI" id="CHEBI:58210"/>
    </ligand>
</feature>
<dbReference type="Pfam" id="PF01180">
    <property type="entry name" value="DHO_dh"/>
    <property type="match status" value="1"/>
</dbReference>
<evidence type="ECO:0000256" key="2">
    <source>
        <dbReference type="ARBA" id="ARBA00004370"/>
    </source>
</evidence>
<dbReference type="InterPro" id="IPR013785">
    <property type="entry name" value="Aldolase_TIM"/>
</dbReference>
<keyword evidence="8 11" id="KW-0560">Oxidoreductase</keyword>
<dbReference type="InterPro" id="IPR005720">
    <property type="entry name" value="Dihydroorotate_DH_cat"/>
</dbReference>
<dbReference type="PROSITE" id="PS00912">
    <property type="entry name" value="DHODEHASE_2"/>
    <property type="match status" value="1"/>
</dbReference>
<evidence type="ECO:0000313" key="14">
    <source>
        <dbReference type="Proteomes" id="UP000323300"/>
    </source>
</evidence>
<sequence length="362" mass="38222">MNPLEWFGRQALFAFDPETAHGISIAALKSGLPVCGGAPSSERLKTRLCGLEFPSPLGMAAGYDKNGEVPDALLGLGFGFAEVGTVTPLSQPGNPKPRIFRLTGDEAVINRLGFNNEGHDRCLLRMKARAGRPGVVGVNIGANKDSPDRFADYELGVKRFASLASYLTVNISSPNTPGLRNMQARESLAELLSRVIAARAAVTPAGAKPVPVFLKIAPDLVEAELADIAAEVKEKAIDGVIVSNTTLSRAGLKGTAHAGEAGGLSGKPLFERSTIVLARMRKLLGPEMAIVGVGGVNSAETVLEKVRAGADLVQLYTGMIYAGPSLPGRIVKELARFAENQGLASLRDIRDTRLAHWADQPL</sequence>
<dbReference type="SUPFAM" id="SSF51395">
    <property type="entry name" value="FMN-linked oxidoreductases"/>
    <property type="match status" value="1"/>
</dbReference>
<evidence type="ECO:0000256" key="1">
    <source>
        <dbReference type="ARBA" id="ARBA00003125"/>
    </source>
</evidence>
<evidence type="ECO:0000256" key="5">
    <source>
        <dbReference type="ARBA" id="ARBA00022630"/>
    </source>
</evidence>
<gene>
    <name evidence="11" type="primary">pyrD</name>
    <name evidence="13" type="ORF">SAMN04488498_11360</name>
</gene>
<dbReference type="PANTHER" id="PTHR48109:SF4">
    <property type="entry name" value="DIHYDROOROTATE DEHYDROGENASE (QUINONE), MITOCHONDRIAL"/>
    <property type="match status" value="1"/>
</dbReference>
<name>A0A1I4CI85_9HYPH</name>
<feature type="binding site" evidence="11">
    <location>
        <position position="65"/>
    </location>
    <ligand>
        <name>substrate</name>
    </ligand>
</feature>
<reference evidence="13 14" key="1">
    <citation type="submission" date="2016-10" db="EMBL/GenBank/DDBJ databases">
        <authorList>
            <person name="Varghese N."/>
            <person name="Submissions S."/>
        </authorList>
    </citation>
    <scope>NUCLEOTIDE SEQUENCE [LARGE SCALE GENOMIC DNA]</scope>
    <source>
        <strain evidence="13 14">DSM 21822</strain>
    </source>
</reference>
<evidence type="ECO:0000313" key="13">
    <source>
        <dbReference type="EMBL" id="SFK80665.1"/>
    </source>
</evidence>
<evidence type="ECO:0000256" key="8">
    <source>
        <dbReference type="ARBA" id="ARBA00023002"/>
    </source>
</evidence>
<dbReference type="Proteomes" id="UP000323300">
    <property type="component" value="Unassembled WGS sequence"/>
</dbReference>
<dbReference type="NCBIfam" id="NF003645">
    <property type="entry name" value="PRK05286.1-2"/>
    <property type="match status" value="1"/>
</dbReference>
<proteinExistence type="inferred from homology"/>
<protein>
    <recommendedName>
        <fullName evidence="11">Dihydroorotate dehydrogenase (quinone)</fullName>
        <ecNumber evidence="11">1.3.5.2</ecNumber>
    </recommendedName>
    <alternativeName>
        <fullName evidence="11">DHOdehase</fullName>
        <shortName evidence="11">DHOD</shortName>
        <shortName evidence="11">DHODase</shortName>
    </alternativeName>
    <alternativeName>
        <fullName evidence="11">Dihydroorotate oxidase</fullName>
    </alternativeName>
</protein>
<dbReference type="PANTHER" id="PTHR48109">
    <property type="entry name" value="DIHYDROOROTATE DEHYDROGENASE (QUINONE), MITOCHONDRIAL-RELATED"/>
    <property type="match status" value="1"/>
</dbReference>
<feature type="binding site" evidence="11">
    <location>
        <begin position="61"/>
        <end position="65"/>
    </location>
    <ligand>
        <name>FMN</name>
        <dbReference type="ChEBI" id="CHEBI:58210"/>
    </ligand>
</feature>
<feature type="binding site" evidence="11">
    <location>
        <begin position="110"/>
        <end position="114"/>
    </location>
    <ligand>
        <name>substrate</name>
    </ligand>
</feature>
<dbReference type="GO" id="GO:0005737">
    <property type="term" value="C:cytoplasm"/>
    <property type="evidence" value="ECO:0007669"/>
    <property type="project" value="InterPro"/>
</dbReference>
<evidence type="ECO:0000256" key="9">
    <source>
        <dbReference type="ARBA" id="ARBA00023136"/>
    </source>
</evidence>
<feature type="binding site" evidence="11">
    <location>
        <position position="295"/>
    </location>
    <ligand>
        <name>FMN</name>
        <dbReference type="ChEBI" id="CHEBI:58210"/>
    </ligand>
</feature>
<organism evidence="13 14">
    <name type="scientific">Neomesorhizobium albiziae</name>
    <dbReference type="NCBI Taxonomy" id="335020"/>
    <lineage>
        <taxon>Bacteria</taxon>
        <taxon>Pseudomonadati</taxon>
        <taxon>Pseudomonadota</taxon>
        <taxon>Alphaproteobacteria</taxon>
        <taxon>Hyphomicrobiales</taxon>
        <taxon>Phyllobacteriaceae</taxon>
        <taxon>Neomesorhizobium</taxon>
    </lineage>
</organism>
<feature type="binding site" evidence="11">
    <location>
        <position position="215"/>
    </location>
    <ligand>
        <name>FMN</name>
        <dbReference type="ChEBI" id="CHEBI:58210"/>
    </ligand>
</feature>
<evidence type="ECO:0000256" key="7">
    <source>
        <dbReference type="ARBA" id="ARBA00022975"/>
    </source>
</evidence>
<dbReference type="InterPro" id="IPR001295">
    <property type="entry name" value="Dihydroorotate_DH_CS"/>
</dbReference>
<feature type="binding site" evidence="11">
    <location>
        <position position="175"/>
    </location>
    <ligand>
        <name>substrate</name>
    </ligand>
</feature>
<dbReference type="RefSeq" id="WP_149762004.1">
    <property type="nucleotide sequence ID" value="NZ_BSPE01000003.1"/>
</dbReference>
<feature type="binding site" evidence="11">
    <location>
        <position position="170"/>
    </location>
    <ligand>
        <name>substrate</name>
    </ligand>
</feature>
<dbReference type="NCBIfam" id="NF003652">
    <property type="entry name" value="PRK05286.2-5"/>
    <property type="match status" value="1"/>
</dbReference>
<keyword evidence="9 11" id="KW-0472">Membrane</keyword>
<feature type="binding site" evidence="11">
    <location>
        <begin position="244"/>
        <end position="245"/>
    </location>
    <ligand>
        <name>substrate</name>
    </ligand>
</feature>
<dbReference type="GO" id="GO:0005886">
    <property type="term" value="C:plasma membrane"/>
    <property type="evidence" value="ECO:0007669"/>
    <property type="project" value="UniProtKB-SubCell"/>
</dbReference>
<evidence type="ECO:0000259" key="12">
    <source>
        <dbReference type="Pfam" id="PF01180"/>
    </source>
</evidence>
<keyword evidence="6 11" id="KW-0288">FMN</keyword>
<comment type="similarity">
    <text evidence="4 11">Belongs to the dihydroorotate dehydrogenase family. Type 2 subfamily.</text>
</comment>
<feature type="binding site" evidence="11">
    <location>
        <begin position="316"/>
        <end position="317"/>
    </location>
    <ligand>
        <name>FMN</name>
        <dbReference type="ChEBI" id="CHEBI:58210"/>
    </ligand>
</feature>
<feature type="domain" description="Dihydroorotate dehydrogenase catalytic" evidence="12">
    <location>
        <begin position="44"/>
        <end position="336"/>
    </location>
</feature>